<dbReference type="InterPro" id="IPR029060">
    <property type="entry name" value="PIN-like_dom_sf"/>
</dbReference>
<protein>
    <recommendedName>
        <fullName evidence="3">PIN domain-containing protein</fullName>
    </recommendedName>
</protein>
<dbReference type="OrthoDB" id="214513at2157"/>
<sequence length="166" mass="18090">MLVVDTSAFISLSVGEVLDVFVTEFDVATTEAVLEELQRTAEYDDRHGKAANAVLDTADEFTVVAVAGGEFVTSRIDDGEASCVAAVREEDAAFLITDDYRALPELRKLVSAEVALSPIVLRALVKRDALSEEEARVAFETMAEGRDWLGAPIYRYARQLLDGTSK</sequence>
<evidence type="ECO:0000313" key="1">
    <source>
        <dbReference type="EMBL" id="SEM04602.1"/>
    </source>
</evidence>
<dbReference type="RefSeq" id="WP_074796841.1">
    <property type="nucleotide sequence ID" value="NZ_FOAD01000017.1"/>
</dbReference>
<name>A0A1H7V5R3_HALLR</name>
<evidence type="ECO:0000313" key="2">
    <source>
        <dbReference type="Proteomes" id="UP000183894"/>
    </source>
</evidence>
<reference evidence="1 2" key="1">
    <citation type="submission" date="2016-10" db="EMBL/GenBank/DDBJ databases">
        <authorList>
            <person name="de Groot N.N."/>
        </authorList>
    </citation>
    <scope>NUCLEOTIDE SEQUENCE [LARGE SCALE GENOMIC DNA]</scope>
    <source>
        <strain evidence="1 2">CDM_5</strain>
    </source>
</reference>
<dbReference type="SUPFAM" id="SSF88723">
    <property type="entry name" value="PIN domain-like"/>
    <property type="match status" value="1"/>
</dbReference>
<dbReference type="InterPro" id="IPR021799">
    <property type="entry name" value="PIN-like_prokaryotic"/>
</dbReference>
<dbReference type="AlphaFoldDB" id="A0A1H7V5R3"/>
<organism evidence="1 2">
    <name type="scientific">Haloferax larsenii</name>
    <dbReference type="NCBI Taxonomy" id="302484"/>
    <lineage>
        <taxon>Archaea</taxon>
        <taxon>Methanobacteriati</taxon>
        <taxon>Methanobacteriota</taxon>
        <taxon>Stenosarchaea group</taxon>
        <taxon>Halobacteria</taxon>
        <taxon>Halobacteriales</taxon>
        <taxon>Haloferacaceae</taxon>
        <taxon>Haloferax</taxon>
    </lineage>
</organism>
<evidence type="ECO:0008006" key="3">
    <source>
        <dbReference type="Google" id="ProtNLM"/>
    </source>
</evidence>
<proteinExistence type="predicted"/>
<dbReference type="EMBL" id="FOAD01000017">
    <property type="protein sequence ID" value="SEM04602.1"/>
    <property type="molecule type" value="Genomic_DNA"/>
</dbReference>
<gene>
    <name evidence="1" type="ORF">SAMN04488691_11723</name>
</gene>
<dbReference type="Gene3D" id="3.40.50.1010">
    <property type="entry name" value="5'-nuclease"/>
    <property type="match status" value="1"/>
</dbReference>
<dbReference type="Proteomes" id="UP000183894">
    <property type="component" value="Unassembled WGS sequence"/>
</dbReference>
<dbReference type="Pfam" id="PF11848">
    <property type="entry name" value="DUF3368"/>
    <property type="match status" value="1"/>
</dbReference>
<accession>A0A1H7V5R3</accession>